<evidence type="ECO:0000313" key="3">
    <source>
        <dbReference type="EMBL" id="SDF71671.1"/>
    </source>
</evidence>
<dbReference type="Pfam" id="PF12969">
    <property type="entry name" value="DUF3857"/>
    <property type="match status" value="1"/>
</dbReference>
<feature type="chain" id="PRO_5011718351" description="DUF3857 domain-containing protein" evidence="1">
    <location>
        <begin position="20"/>
        <end position="636"/>
    </location>
</feature>
<dbReference type="InterPro" id="IPR024618">
    <property type="entry name" value="DUF3857"/>
</dbReference>
<evidence type="ECO:0000259" key="2">
    <source>
        <dbReference type="Pfam" id="PF12969"/>
    </source>
</evidence>
<protein>
    <recommendedName>
        <fullName evidence="2">DUF3857 domain-containing protein</fullName>
    </recommendedName>
</protein>
<keyword evidence="1" id="KW-0732">Signal</keyword>
<dbReference type="InterPro" id="IPR038765">
    <property type="entry name" value="Papain-like_cys_pep_sf"/>
</dbReference>
<dbReference type="Proteomes" id="UP000199705">
    <property type="component" value="Unassembled WGS sequence"/>
</dbReference>
<reference evidence="4" key="1">
    <citation type="submission" date="2016-10" db="EMBL/GenBank/DDBJ databases">
        <authorList>
            <person name="Varghese N."/>
            <person name="Submissions S."/>
        </authorList>
    </citation>
    <scope>NUCLEOTIDE SEQUENCE [LARGE SCALE GENOMIC DNA]</scope>
    <source>
        <strain evidence="4">Gh-67</strain>
    </source>
</reference>
<evidence type="ECO:0000256" key="1">
    <source>
        <dbReference type="SAM" id="SignalP"/>
    </source>
</evidence>
<dbReference type="SUPFAM" id="SSF54001">
    <property type="entry name" value="Cysteine proteinases"/>
    <property type="match status" value="1"/>
</dbReference>
<feature type="domain" description="DUF3857" evidence="2">
    <location>
        <begin position="57"/>
        <end position="215"/>
    </location>
</feature>
<dbReference type="AlphaFoldDB" id="A0A1G7NCK3"/>
<keyword evidence="4" id="KW-1185">Reference proteome</keyword>
<proteinExistence type="predicted"/>
<feature type="signal peptide" evidence="1">
    <location>
        <begin position="1"/>
        <end position="19"/>
    </location>
</feature>
<name>A0A1G7NCK3_9SPHI</name>
<sequence length="636" mass="72267">MKAFLTTLFIFLAVTCVKAQENYDVSLISKDLLPYASSIVRNEEVTVEVKDLDNTLCHVKQVITVLNKNGDDDVDIAIWHDKSRYIKDIKGMIYNQWGKPTGKFSESDFDDDSNHDGFSLFTDLKIKHYQPRVNDYPYTVSYEYDVKSKQSLDLESWQPIPSDGIAVEKSSYTFICKPDFKIKYKQTNLPVKVTIGTNKLGLQTYNWQISNLKALKHEPYSPVYRSIMPRLEIAPEKFIYRGISGSFTNWKELGQWQYDKLNAGRQQLSPQTVAKVKELTSSITDPKAKARKVYEYMQSKTHYISIQVGIGGYQPFLASDVDAQNYGDCKALVNYTQALLKAINIDSYYCVVEAGPSKVNFQPDFASMDQGNHVILCLPFKNDTTFLECTSQNIPFGFLGDFTDDRIVLACTPQGGKLMHTPKYTAQANLEQRKANFTLSANGNLSGTMVTNFKGTNYEDRDHVIYESKTEQIKDLKKIYPINNLDIESADLKQFKVEQPYTTETLKISATDYGSVSDGKIIFLANPANRVSSPLREVRNRHNDVYINRGYTDEDEITYTLPAGYKVDMRPKKVSIEKPFGKFESSATVNGDKLVYSRKLQIIDGTYSKDTYQDLVDFYQSIADVDNDNVTLVKGN</sequence>
<gene>
    <name evidence="3" type="ORF">SAMN05192573_101199</name>
</gene>
<dbReference type="Gene3D" id="2.60.40.3140">
    <property type="match status" value="1"/>
</dbReference>
<dbReference type="EMBL" id="FNCG01000001">
    <property type="protein sequence ID" value="SDF71671.1"/>
    <property type="molecule type" value="Genomic_DNA"/>
</dbReference>
<dbReference type="RefSeq" id="WP_091162393.1">
    <property type="nucleotide sequence ID" value="NZ_FNCG01000001.1"/>
</dbReference>
<dbReference type="Gene3D" id="3.10.620.30">
    <property type="match status" value="1"/>
</dbReference>
<dbReference type="Gene3D" id="2.60.120.1130">
    <property type="match status" value="1"/>
</dbReference>
<organism evidence="3 4">
    <name type="scientific">Mucilaginibacter gossypii</name>
    <dbReference type="NCBI Taxonomy" id="551996"/>
    <lineage>
        <taxon>Bacteria</taxon>
        <taxon>Pseudomonadati</taxon>
        <taxon>Bacteroidota</taxon>
        <taxon>Sphingobacteriia</taxon>
        <taxon>Sphingobacteriales</taxon>
        <taxon>Sphingobacteriaceae</taxon>
        <taxon>Mucilaginibacter</taxon>
    </lineage>
</organism>
<dbReference type="STRING" id="551996.SAMN05192573_101199"/>
<evidence type="ECO:0000313" key="4">
    <source>
        <dbReference type="Proteomes" id="UP000199705"/>
    </source>
</evidence>
<accession>A0A1G7NCK3</accession>